<protein>
    <recommendedName>
        <fullName evidence="3">Molybdopterin-guanine dinucleotide biosynthesis protein A</fullName>
    </recommendedName>
</protein>
<dbReference type="Gene3D" id="3.30.2020.10">
    <property type="entry name" value="NE0471-like N-terminal domain"/>
    <property type="match status" value="1"/>
</dbReference>
<dbReference type="InterPro" id="IPR036782">
    <property type="entry name" value="NE0471-like_N"/>
</dbReference>
<reference evidence="1" key="1">
    <citation type="submission" date="2012-04" db="EMBL/GenBank/DDBJ databases">
        <title>Finished genome of Dactylococcopsis salina PCC 8305.</title>
        <authorList>
            <consortium name="US DOE Joint Genome Institute"/>
            <person name="Gugger M."/>
            <person name="Coursin T."/>
            <person name="Rippka R."/>
            <person name="Tandeau De Marsac N."/>
            <person name="Huntemann M."/>
            <person name="Wei C.-L."/>
            <person name="Han J."/>
            <person name="Detter J.C."/>
            <person name="Han C."/>
            <person name="Tapia R."/>
            <person name="Daligault H."/>
            <person name="Chen A."/>
            <person name="Krypides N."/>
            <person name="Mavromatis K."/>
            <person name="Markowitz V."/>
            <person name="Szeto E."/>
            <person name="Ivanova N."/>
            <person name="Ovchinnikova G."/>
            <person name="Pagani I."/>
            <person name="Pati A."/>
            <person name="Goodwin L."/>
            <person name="Peters L."/>
            <person name="Pitluck S."/>
            <person name="Woyke T."/>
            <person name="Kerfeld C."/>
        </authorList>
    </citation>
    <scope>NUCLEOTIDE SEQUENCE [LARGE SCALE GENOMIC DNA]</scope>
    <source>
        <strain evidence="1">PCC 8305</strain>
    </source>
</reference>
<dbReference type="KEGG" id="dsl:Dacsa_1101"/>
<evidence type="ECO:0000313" key="2">
    <source>
        <dbReference type="Proteomes" id="UP000010482"/>
    </source>
</evidence>
<dbReference type="Pfam" id="PF10387">
    <property type="entry name" value="DUF2442"/>
    <property type="match status" value="1"/>
</dbReference>
<dbReference type="SUPFAM" id="SSF143880">
    <property type="entry name" value="NE0471 N-terminal domain-like"/>
    <property type="match status" value="1"/>
</dbReference>
<dbReference type="OrthoDB" id="162796at2"/>
<dbReference type="AlphaFoldDB" id="K9YS85"/>
<dbReference type="STRING" id="13035.Dacsa_1101"/>
<dbReference type="Proteomes" id="UP000010482">
    <property type="component" value="Chromosome"/>
</dbReference>
<organism evidence="1 2">
    <name type="scientific">Dactylococcopsis salina (strain PCC 8305)</name>
    <name type="common">Myxobactron salinum</name>
    <dbReference type="NCBI Taxonomy" id="13035"/>
    <lineage>
        <taxon>Bacteria</taxon>
        <taxon>Bacillati</taxon>
        <taxon>Cyanobacteriota</taxon>
        <taxon>Cyanophyceae</taxon>
        <taxon>Nodosilineales</taxon>
        <taxon>Cymatolegaceae</taxon>
        <taxon>Dactylococcopsis</taxon>
    </lineage>
</organism>
<sequence length="85" mass="9697">MLKDIIQVIPKENYKLYLNFEDNCEGVVDISQLVEFSGIFAPLQDLNYFQTVKVNPEWGTIYWSNGADLDSDVLYSVVISSSLDQ</sequence>
<dbReference type="eggNOG" id="ENOG50330DP">
    <property type="taxonomic scope" value="Bacteria"/>
</dbReference>
<proteinExistence type="predicted"/>
<name>K9YS85_DACS8</name>
<gene>
    <name evidence="1" type="ORF">Dacsa_1101</name>
</gene>
<dbReference type="RefSeq" id="WP_015228815.1">
    <property type="nucleotide sequence ID" value="NC_019780.1"/>
</dbReference>
<dbReference type="HOGENOM" id="CLU_153045_6_0_3"/>
<keyword evidence="2" id="KW-1185">Reference proteome</keyword>
<dbReference type="EMBL" id="CP003944">
    <property type="protein sequence ID" value="AFZ49806.1"/>
    <property type="molecule type" value="Genomic_DNA"/>
</dbReference>
<evidence type="ECO:0000313" key="1">
    <source>
        <dbReference type="EMBL" id="AFZ49806.1"/>
    </source>
</evidence>
<evidence type="ECO:0008006" key="3">
    <source>
        <dbReference type="Google" id="ProtNLM"/>
    </source>
</evidence>
<accession>K9YS85</accession>
<dbReference type="InterPro" id="IPR018841">
    <property type="entry name" value="DUF2442"/>
</dbReference>